<dbReference type="InterPro" id="IPR003439">
    <property type="entry name" value="ABC_transporter-like_ATP-bd"/>
</dbReference>
<feature type="transmembrane region" description="Helical" evidence="7">
    <location>
        <begin position="239"/>
        <end position="267"/>
    </location>
</feature>
<feature type="transmembrane region" description="Helical" evidence="7">
    <location>
        <begin position="66"/>
        <end position="91"/>
    </location>
</feature>
<sequence>MTAQPIDAAAPQAQWLKAALAPRRRLMALASGLVIADAIPAVGFAAGLALAVGALPQGISHAVPGALLAVGSLLARGVLAQCATAVGARAARAVKGDLRRQVLNGAFSGRLSDAETMTATVEGVEALDGHVSRFLPARLAAGVTPLLLIAAAAVVSPFTAGILIFTLAPFVIGMALTGMAAGAESRRQFQALERLSGLFLDRIRALPAILAFQAETQQAAVIARASENLAVRTGKVLKIAFLSSAILEFFSALAVALVAVYCGFNLLKLLPFPAPDQLSLTRAFFLLALAPEVYVPMRRLSAAYHDRQAAEAAVPSLARLSDAAEAAPVRPPVPTTAPVIAFRDVEITYEAGAPVLTGFNLQIAPGATVALLGTSGSGKSSLLHLFLGLSPLSGGEVEVHDVRLSDHPDLTAWIAWAGQAPVVVPGTLAENIALAWRAAPAHRIMEAATRAGFTGDLNRIIDERGGGLSGGERRRLGLARAFLKPAPILLLDEPTANLDAASEAALLPVIRAAAEGRTTLIATHSEAVAELADVVVRL</sequence>
<dbReference type="Gene3D" id="1.20.1560.10">
    <property type="entry name" value="ABC transporter type 1, transmembrane domain"/>
    <property type="match status" value="1"/>
</dbReference>
<evidence type="ECO:0000313" key="10">
    <source>
        <dbReference type="EMBL" id="MBB4799886.1"/>
    </source>
</evidence>
<keyword evidence="11" id="KW-1185">Reference proteome</keyword>
<dbReference type="GO" id="GO:0042883">
    <property type="term" value="P:cysteine transport"/>
    <property type="evidence" value="ECO:0007669"/>
    <property type="project" value="InterPro"/>
</dbReference>
<gene>
    <name evidence="10" type="ORF">HNP32_003654</name>
</gene>
<evidence type="ECO:0000259" key="8">
    <source>
        <dbReference type="PROSITE" id="PS50893"/>
    </source>
</evidence>
<keyword evidence="5 7" id="KW-1133">Transmembrane helix</keyword>
<dbReference type="InterPro" id="IPR017871">
    <property type="entry name" value="ABC_transporter-like_CS"/>
</dbReference>
<dbReference type="PANTHER" id="PTHR24221">
    <property type="entry name" value="ATP-BINDING CASSETTE SUB-FAMILY B"/>
    <property type="match status" value="1"/>
</dbReference>
<dbReference type="InterPro" id="IPR027417">
    <property type="entry name" value="P-loop_NTPase"/>
</dbReference>
<dbReference type="InterPro" id="IPR014216">
    <property type="entry name" value="ABC_transptr_CydD"/>
</dbReference>
<dbReference type="InterPro" id="IPR039421">
    <property type="entry name" value="Type_1_exporter"/>
</dbReference>
<protein>
    <submittedName>
        <fullName evidence="10">ATP-binding cassette subfamily C protein CydD</fullName>
    </submittedName>
</protein>
<dbReference type="Proteomes" id="UP000539957">
    <property type="component" value="Unassembled WGS sequence"/>
</dbReference>
<dbReference type="SUPFAM" id="SSF90123">
    <property type="entry name" value="ABC transporter transmembrane region"/>
    <property type="match status" value="1"/>
</dbReference>
<dbReference type="CDD" id="cd18584">
    <property type="entry name" value="ABC_6TM_AarD_CydD"/>
    <property type="match status" value="1"/>
</dbReference>
<keyword evidence="6 7" id="KW-0472">Membrane</keyword>
<evidence type="ECO:0000256" key="4">
    <source>
        <dbReference type="ARBA" id="ARBA00022840"/>
    </source>
</evidence>
<dbReference type="InterPro" id="IPR036640">
    <property type="entry name" value="ABC1_TM_sf"/>
</dbReference>
<feature type="transmembrane region" description="Helical" evidence="7">
    <location>
        <begin position="139"/>
        <end position="156"/>
    </location>
</feature>
<dbReference type="NCBIfam" id="TIGR02857">
    <property type="entry name" value="CydD"/>
    <property type="match status" value="1"/>
</dbReference>
<organism evidence="10 11">
    <name type="scientific">Brevundimonas bullata</name>
    <dbReference type="NCBI Taxonomy" id="13160"/>
    <lineage>
        <taxon>Bacteria</taxon>
        <taxon>Pseudomonadati</taxon>
        <taxon>Pseudomonadota</taxon>
        <taxon>Alphaproteobacteria</taxon>
        <taxon>Caulobacterales</taxon>
        <taxon>Caulobacteraceae</taxon>
        <taxon>Brevundimonas</taxon>
    </lineage>
</organism>
<comment type="subcellular location">
    <subcellularLocation>
        <location evidence="1">Cell membrane</location>
        <topology evidence="1">Multi-pass membrane protein</topology>
    </subcellularLocation>
</comment>
<dbReference type="PROSITE" id="PS00211">
    <property type="entry name" value="ABC_TRANSPORTER_1"/>
    <property type="match status" value="1"/>
</dbReference>
<evidence type="ECO:0000256" key="3">
    <source>
        <dbReference type="ARBA" id="ARBA00022741"/>
    </source>
</evidence>
<dbReference type="PANTHER" id="PTHR24221:SF654">
    <property type="entry name" value="ATP-BINDING CASSETTE SUB-FAMILY B MEMBER 6"/>
    <property type="match status" value="1"/>
</dbReference>
<keyword evidence="4 10" id="KW-0067">ATP-binding</keyword>
<comment type="caution">
    <text evidence="10">The sequence shown here is derived from an EMBL/GenBank/DDBJ whole genome shotgun (WGS) entry which is preliminary data.</text>
</comment>
<dbReference type="SMART" id="SM00382">
    <property type="entry name" value="AAA"/>
    <property type="match status" value="1"/>
</dbReference>
<reference evidence="10 11" key="1">
    <citation type="submission" date="2020-08" db="EMBL/GenBank/DDBJ databases">
        <title>Functional genomics of gut bacteria from endangered species of beetles.</title>
        <authorList>
            <person name="Carlos-Shanley C."/>
        </authorList>
    </citation>
    <scope>NUCLEOTIDE SEQUENCE [LARGE SCALE GENOMIC DNA]</scope>
    <source>
        <strain evidence="10 11">S00123</strain>
    </source>
</reference>
<dbReference type="GO" id="GO:0005886">
    <property type="term" value="C:plasma membrane"/>
    <property type="evidence" value="ECO:0007669"/>
    <property type="project" value="UniProtKB-SubCell"/>
</dbReference>
<proteinExistence type="predicted"/>
<keyword evidence="2 7" id="KW-0812">Transmembrane</keyword>
<accession>A0A7W7ISU0</accession>
<name>A0A7W7ISU0_9CAUL</name>
<dbReference type="PROSITE" id="PS50893">
    <property type="entry name" value="ABC_TRANSPORTER_2"/>
    <property type="match status" value="1"/>
</dbReference>
<evidence type="ECO:0000256" key="7">
    <source>
        <dbReference type="SAM" id="Phobius"/>
    </source>
</evidence>
<dbReference type="Gene3D" id="3.40.50.300">
    <property type="entry name" value="P-loop containing nucleotide triphosphate hydrolases"/>
    <property type="match status" value="1"/>
</dbReference>
<dbReference type="RefSeq" id="WP_184273960.1">
    <property type="nucleotide sequence ID" value="NZ_JACHKY010000010.1"/>
</dbReference>
<feature type="transmembrane region" description="Helical" evidence="7">
    <location>
        <begin position="26"/>
        <end position="54"/>
    </location>
</feature>
<dbReference type="GO" id="GO:0140359">
    <property type="term" value="F:ABC-type transporter activity"/>
    <property type="evidence" value="ECO:0007669"/>
    <property type="project" value="InterPro"/>
</dbReference>
<feature type="domain" description="ABC transmembrane type-1" evidence="9">
    <location>
        <begin position="28"/>
        <end position="309"/>
    </location>
</feature>
<evidence type="ECO:0000256" key="5">
    <source>
        <dbReference type="ARBA" id="ARBA00022989"/>
    </source>
</evidence>
<feature type="transmembrane region" description="Helical" evidence="7">
    <location>
        <begin position="162"/>
        <end position="183"/>
    </location>
</feature>
<evidence type="ECO:0000256" key="1">
    <source>
        <dbReference type="ARBA" id="ARBA00004651"/>
    </source>
</evidence>
<dbReference type="GO" id="GO:0005524">
    <property type="term" value="F:ATP binding"/>
    <property type="evidence" value="ECO:0007669"/>
    <property type="project" value="UniProtKB-KW"/>
</dbReference>
<evidence type="ECO:0000259" key="9">
    <source>
        <dbReference type="PROSITE" id="PS50929"/>
    </source>
</evidence>
<dbReference type="PROSITE" id="PS50929">
    <property type="entry name" value="ABC_TM1F"/>
    <property type="match status" value="1"/>
</dbReference>
<dbReference type="EMBL" id="JACHKY010000010">
    <property type="protein sequence ID" value="MBB4799886.1"/>
    <property type="molecule type" value="Genomic_DNA"/>
</dbReference>
<feature type="domain" description="ABC transporter" evidence="8">
    <location>
        <begin position="340"/>
        <end position="538"/>
    </location>
</feature>
<evidence type="ECO:0000313" key="11">
    <source>
        <dbReference type="Proteomes" id="UP000539957"/>
    </source>
</evidence>
<dbReference type="Pfam" id="PF00005">
    <property type="entry name" value="ABC_tran"/>
    <property type="match status" value="1"/>
</dbReference>
<dbReference type="CDD" id="cd03228">
    <property type="entry name" value="ABCC_MRP_Like"/>
    <property type="match status" value="1"/>
</dbReference>
<dbReference type="Pfam" id="PF00664">
    <property type="entry name" value="ABC_membrane"/>
    <property type="match status" value="1"/>
</dbReference>
<dbReference type="GO" id="GO:0016887">
    <property type="term" value="F:ATP hydrolysis activity"/>
    <property type="evidence" value="ECO:0007669"/>
    <property type="project" value="InterPro"/>
</dbReference>
<dbReference type="SUPFAM" id="SSF52540">
    <property type="entry name" value="P-loop containing nucleoside triphosphate hydrolases"/>
    <property type="match status" value="1"/>
</dbReference>
<dbReference type="InterPro" id="IPR011527">
    <property type="entry name" value="ABC1_TM_dom"/>
</dbReference>
<evidence type="ECO:0000256" key="6">
    <source>
        <dbReference type="ARBA" id="ARBA00023136"/>
    </source>
</evidence>
<evidence type="ECO:0000256" key="2">
    <source>
        <dbReference type="ARBA" id="ARBA00022692"/>
    </source>
</evidence>
<keyword evidence="3" id="KW-0547">Nucleotide-binding</keyword>
<dbReference type="InterPro" id="IPR003593">
    <property type="entry name" value="AAA+_ATPase"/>
</dbReference>
<dbReference type="AlphaFoldDB" id="A0A7W7ISU0"/>